<accession>A0A3B6VC55</accession>
<evidence type="ECO:0000313" key="2">
    <source>
        <dbReference type="Proteomes" id="UP000001803"/>
    </source>
</evidence>
<dbReference type="InterPro" id="IPR008884">
    <property type="entry name" value="TylF_MeTrfase"/>
</dbReference>
<evidence type="ECO:0000313" key="1">
    <source>
        <dbReference type="EMBL" id="ACN82971.1"/>
    </source>
</evidence>
<dbReference type="InterPro" id="IPR029063">
    <property type="entry name" value="SAM-dependent_MTases_sf"/>
</dbReference>
<reference evidence="1 2" key="1">
    <citation type="journal article" date="2009" name="PLoS ONE">
        <title>Genome sequence of the pathogenic intestinal spirochete Brachyspira hyodysenteriae reveals adaptations to its lifestyle in the porcine large intestine.</title>
        <authorList>
            <person name="Bellgard M.I."/>
            <person name="Wanchanthuek P."/>
            <person name="La T."/>
            <person name="Ryan K."/>
            <person name="Moolhuijzen P."/>
            <person name="Albertyn Z."/>
            <person name="Shaban B."/>
            <person name="Motro Y."/>
            <person name="Dunn D.S."/>
            <person name="Schibeci D."/>
            <person name="Hunter A."/>
            <person name="Barrero R."/>
            <person name="Phillips N.D."/>
            <person name="Hampson D.J."/>
        </authorList>
    </citation>
    <scope>NUCLEOTIDE SEQUENCE [LARGE SCALE GENOMIC DNA]</scope>
    <source>
        <strain evidence="2">ATCC 49526 / WA1</strain>
    </source>
</reference>
<dbReference type="Proteomes" id="UP000001803">
    <property type="component" value="Chromosome"/>
</dbReference>
<gene>
    <name evidence="1" type="ordered locus">BHWA1_00475</name>
</gene>
<protein>
    <recommendedName>
        <fullName evidence="3">Methyltransferase</fullName>
    </recommendedName>
</protein>
<dbReference type="KEGG" id="bhy:BHWA1_00475"/>
<dbReference type="AlphaFoldDB" id="A0A3B6VC55"/>
<dbReference type="STRING" id="565034.BHWA1_00475"/>
<name>A0A3B6VC55_BRAHW</name>
<keyword evidence="2" id="KW-1185">Reference proteome</keyword>
<dbReference type="RefSeq" id="WP_012670023.1">
    <property type="nucleotide sequence ID" value="NC_012225.1"/>
</dbReference>
<dbReference type="Gene3D" id="3.40.50.150">
    <property type="entry name" value="Vaccinia Virus protein VP39"/>
    <property type="match status" value="1"/>
</dbReference>
<dbReference type="Pfam" id="PF05711">
    <property type="entry name" value="TylF"/>
    <property type="match status" value="1"/>
</dbReference>
<organism evidence="1 2">
    <name type="scientific">Brachyspira hyodysenteriae (strain ATCC 49526 / WA1)</name>
    <dbReference type="NCBI Taxonomy" id="565034"/>
    <lineage>
        <taxon>Bacteria</taxon>
        <taxon>Pseudomonadati</taxon>
        <taxon>Spirochaetota</taxon>
        <taxon>Spirochaetia</taxon>
        <taxon>Brachyspirales</taxon>
        <taxon>Brachyspiraceae</taxon>
        <taxon>Brachyspira</taxon>
    </lineage>
</organism>
<dbReference type="SUPFAM" id="SSF53335">
    <property type="entry name" value="S-adenosyl-L-methionine-dependent methyltransferases"/>
    <property type="match status" value="1"/>
</dbReference>
<dbReference type="PANTHER" id="PTHR40036:SF1">
    <property type="entry name" value="MACROCIN O-METHYLTRANSFERASE"/>
    <property type="match status" value="1"/>
</dbReference>
<proteinExistence type="predicted"/>
<sequence>MKERDFIDDIVFYIPFRRLRDAVRIYLRKKIEFQDAILEEKRKRMPFIAFQKKAEEETYEYLSPYLNDLTFFESYLEEMKYHLLNEIEIDGLFLEFGVYKGSSLNYISNILKDKTFYGFDSFEGFNENWTGTFGPIGTFDVAGNLPKVNDNVKLIKGWFNESLPPFLESHKEDVAFVHIDCDLYSSTKVILDNLYPRIKKGTVIVFDEYINYPNWQNHEFKAFQEFVKARNVKYKYITVGRDTSVGLKIIDIK</sequence>
<dbReference type="EMBL" id="CP001357">
    <property type="protein sequence ID" value="ACN82971.1"/>
    <property type="molecule type" value="Genomic_DNA"/>
</dbReference>
<evidence type="ECO:0008006" key="3">
    <source>
        <dbReference type="Google" id="ProtNLM"/>
    </source>
</evidence>
<dbReference type="PANTHER" id="PTHR40036">
    <property type="entry name" value="MACROCIN O-METHYLTRANSFERASE"/>
    <property type="match status" value="1"/>
</dbReference>